<name>A0A6J6FSJ2_9ZZZZ</name>
<evidence type="ECO:0000259" key="1">
    <source>
        <dbReference type="Pfam" id="PF12697"/>
    </source>
</evidence>
<evidence type="ECO:0000313" key="2">
    <source>
        <dbReference type="EMBL" id="CAB4591661.1"/>
    </source>
</evidence>
<accession>A0A6J6FSJ2</accession>
<dbReference type="Gene3D" id="3.40.50.1820">
    <property type="entry name" value="alpha/beta hydrolase"/>
    <property type="match status" value="1"/>
</dbReference>
<sequence length="208" mass="22058">MGVETVFLETIDGVAIEADLIRTDAAIPRAVVIIGHPHPQFGGDKNSHVVRALQEAAFSADCHSIAIDFRGVGNSGGFHDDGDSERLDLAAAIELADMVEPECPIIMSGYSFGAMVALNVTHPLIASWVAVAPPLSLMPASPLAASNYRPKFVVAAEHDQYTQPEAMQAAMQTWTNTTIDVAKGVDHFFAVDALSNCSEAITKALNSL</sequence>
<dbReference type="Pfam" id="PF12697">
    <property type="entry name" value="Abhydrolase_6"/>
    <property type="match status" value="1"/>
</dbReference>
<dbReference type="SUPFAM" id="SSF53474">
    <property type="entry name" value="alpha/beta-Hydrolases"/>
    <property type="match status" value="1"/>
</dbReference>
<gene>
    <name evidence="2" type="ORF">UFOPK1808_00189</name>
</gene>
<protein>
    <submittedName>
        <fullName evidence="2">Unannotated protein</fullName>
    </submittedName>
</protein>
<dbReference type="AlphaFoldDB" id="A0A6J6FSJ2"/>
<feature type="domain" description="AB hydrolase-1" evidence="1">
    <location>
        <begin position="51"/>
        <end position="142"/>
    </location>
</feature>
<dbReference type="PANTHER" id="PTHR42103">
    <property type="entry name" value="ALPHA/BETA-HYDROLASES SUPERFAMILY PROTEIN"/>
    <property type="match status" value="1"/>
</dbReference>
<organism evidence="2">
    <name type="scientific">freshwater metagenome</name>
    <dbReference type="NCBI Taxonomy" id="449393"/>
    <lineage>
        <taxon>unclassified sequences</taxon>
        <taxon>metagenomes</taxon>
        <taxon>ecological metagenomes</taxon>
    </lineage>
</organism>
<dbReference type="InterPro" id="IPR029058">
    <property type="entry name" value="AB_hydrolase_fold"/>
</dbReference>
<dbReference type="PANTHER" id="PTHR42103:SF2">
    <property type="entry name" value="AB HYDROLASE-1 DOMAIN-CONTAINING PROTEIN"/>
    <property type="match status" value="1"/>
</dbReference>
<proteinExistence type="predicted"/>
<reference evidence="2" key="1">
    <citation type="submission" date="2020-05" db="EMBL/GenBank/DDBJ databases">
        <authorList>
            <person name="Chiriac C."/>
            <person name="Salcher M."/>
            <person name="Ghai R."/>
            <person name="Kavagutti S V."/>
        </authorList>
    </citation>
    <scope>NUCLEOTIDE SEQUENCE</scope>
</reference>
<dbReference type="EMBL" id="CAEZUL010000011">
    <property type="protein sequence ID" value="CAB4591661.1"/>
    <property type="molecule type" value="Genomic_DNA"/>
</dbReference>
<dbReference type="InterPro" id="IPR000073">
    <property type="entry name" value="AB_hydrolase_1"/>
</dbReference>